<dbReference type="Gene3D" id="3.30.230.10">
    <property type="match status" value="1"/>
</dbReference>
<proteinExistence type="predicted"/>
<dbReference type="Pfam" id="PF13374">
    <property type="entry name" value="TPR_10"/>
    <property type="match status" value="1"/>
</dbReference>
<keyword evidence="4" id="KW-0378">Hydrolase</keyword>
<keyword evidence="2 3" id="KW-0802">TPR repeat</keyword>
<dbReference type="PANTHER" id="PTHR45641">
    <property type="entry name" value="TETRATRICOPEPTIDE REPEAT PROTEIN (AFU_ORTHOLOGUE AFUA_6G03870)"/>
    <property type="match status" value="1"/>
</dbReference>
<dbReference type="InterPro" id="IPR011990">
    <property type="entry name" value="TPR-like_helical_dom_sf"/>
</dbReference>
<dbReference type="Proteomes" id="UP000030700">
    <property type="component" value="Unassembled WGS sequence"/>
</dbReference>
<dbReference type="PANTHER" id="PTHR45641:SF19">
    <property type="entry name" value="NEPHROCYSTIN-3"/>
    <property type="match status" value="1"/>
</dbReference>
<gene>
    <name evidence="4" type="ORF">U14_03590</name>
</gene>
<evidence type="ECO:0000313" key="5">
    <source>
        <dbReference type="Proteomes" id="UP000030700"/>
    </source>
</evidence>
<dbReference type="Gene3D" id="1.25.40.10">
    <property type="entry name" value="Tetratricopeptide repeat domain"/>
    <property type="match status" value="1"/>
</dbReference>
<evidence type="ECO:0000256" key="3">
    <source>
        <dbReference type="PROSITE-ProRule" id="PRU00339"/>
    </source>
</evidence>
<dbReference type="GO" id="GO:0006508">
    <property type="term" value="P:proteolysis"/>
    <property type="evidence" value="ECO:0007669"/>
    <property type="project" value="UniProtKB-KW"/>
</dbReference>
<dbReference type="InterPro" id="IPR020568">
    <property type="entry name" value="Ribosomal_Su5_D2-typ_SF"/>
</dbReference>
<feature type="repeat" description="TPR" evidence="3">
    <location>
        <begin position="641"/>
        <end position="674"/>
    </location>
</feature>
<dbReference type="GO" id="GO:0008233">
    <property type="term" value="F:peptidase activity"/>
    <property type="evidence" value="ECO:0007669"/>
    <property type="project" value="UniProtKB-KW"/>
</dbReference>
<dbReference type="SMART" id="SM00028">
    <property type="entry name" value="TPR"/>
    <property type="match status" value="3"/>
</dbReference>
<name>A0A081BPM3_9BACT</name>
<reference evidence="4" key="1">
    <citation type="journal article" date="2015" name="PeerJ">
        <title>First genomic representation of candidate bacterial phylum KSB3 points to enhanced environmental sensing as a trigger of wastewater bulking.</title>
        <authorList>
            <person name="Sekiguchi Y."/>
            <person name="Ohashi A."/>
            <person name="Parks D.H."/>
            <person name="Yamauchi T."/>
            <person name="Tyson G.W."/>
            <person name="Hugenholtz P."/>
        </authorList>
    </citation>
    <scope>NUCLEOTIDE SEQUENCE [LARGE SCALE GENOMIC DNA]</scope>
</reference>
<keyword evidence="4" id="KW-0645">Protease</keyword>
<dbReference type="AlphaFoldDB" id="A0A081BPM3"/>
<accession>A0A081BPM3</accession>
<dbReference type="EMBL" id="DF820458">
    <property type="protein sequence ID" value="GAK52339.1"/>
    <property type="molecule type" value="Genomic_DNA"/>
</dbReference>
<evidence type="ECO:0000256" key="2">
    <source>
        <dbReference type="ARBA" id="ARBA00022803"/>
    </source>
</evidence>
<dbReference type="PROSITE" id="PS50005">
    <property type="entry name" value="TPR"/>
    <property type="match status" value="1"/>
</dbReference>
<dbReference type="SUPFAM" id="SSF48452">
    <property type="entry name" value="TPR-like"/>
    <property type="match status" value="1"/>
</dbReference>
<organism evidence="4">
    <name type="scientific">Candidatus Moduliflexus flocculans</name>
    <dbReference type="NCBI Taxonomy" id="1499966"/>
    <lineage>
        <taxon>Bacteria</taxon>
        <taxon>Candidatus Moduliflexota</taxon>
        <taxon>Candidatus Moduliflexia</taxon>
        <taxon>Candidatus Moduliflexales</taxon>
        <taxon>Candidatus Moduliflexaceae</taxon>
    </lineage>
</organism>
<dbReference type="InterPro" id="IPR014721">
    <property type="entry name" value="Ribsml_uS5_D2-typ_fold_subgr"/>
</dbReference>
<dbReference type="SUPFAM" id="SSF54211">
    <property type="entry name" value="Ribosomal protein S5 domain 2-like"/>
    <property type="match status" value="1"/>
</dbReference>
<keyword evidence="5" id="KW-1185">Reference proteome</keyword>
<dbReference type="HOGENOM" id="CLU_405811_0_0_0"/>
<sequence length="698" mass="78602">MLFKELWTLLRETHEALGLGGVEFQADAVNRVFLFAHQHRQQMFPGGLSHQIDALLQWYLSDILPNQGYAEADASAIAAEYLTLLEFRSSINASAAQIETQLEQMLLRLRSSRTGYIADAIRCLLTLIEQTPGMPPSVQLPNIAEFARDACPPLEELTCAGVSRFVNALFALIEQAIRNAPSHVVKILSDLRHFCEYLVESHFQGKALLVDTFFRGHLLPIWVEIDMQRSSEHVRFWNFCVDAAMQTSADAARAAARHYLRNAAGIEIPENIAVECRLPYPGIHYHDTSASLLISLKIIGEVFGLPNDPTTAVTGEIDSAGNIAPVKYLSQKIKALSEYPALTRLLAPAANRDMLASLAPEYPSVRMLSARTLSEAVEMYYGYRPQAEHRPISRRQMLIGSASVLAIPTVIAGSRLFGAPAVTEQDIWNLEYAIELYSKQNNYVKAREILRFILQKFVKETSSPSVRHLTAQAYEELGWTYTFQYQKQASVMFLQRSLELWRSLNDREKQAHLLILIGSVLGDGGDAQYIRRNAAYALRSLHAAQELIHPAMSSFHALQGKYHSKLGLLYCHLGQYALAEEHTRRSLGFLRDGNAGMPRYAEIMEQHLGRVLGRQARYDHAFETFNETMRSPLLQSPSDQARSYRTLSDLFFSIGDEQKGVEYLKEAMRLAQTYHLEIQLLGIKMTLVRHHISPSVLA</sequence>
<protein>
    <submittedName>
        <fullName evidence="4">Predicted ATP-dependent serine protease</fullName>
    </submittedName>
</protein>
<keyword evidence="1" id="KW-0677">Repeat</keyword>
<evidence type="ECO:0000256" key="1">
    <source>
        <dbReference type="ARBA" id="ARBA00022737"/>
    </source>
</evidence>
<dbReference type="STRING" id="1499966.U14_03590"/>
<dbReference type="InterPro" id="IPR019734">
    <property type="entry name" value="TPR_rpt"/>
</dbReference>
<evidence type="ECO:0000313" key="4">
    <source>
        <dbReference type="EMBL" id="GAK52339.1"/>
    </source>
</evidence>